<protein>
    <recommendedName>
        <fullName evidence="9">GDP-fucose protein O-fucosyltransferase 2</fullName>
        <ecNumber evidence="3">2.4.1.221</ecNumber>
    </recommendedName>
    <alternativeName>
        <fullName evidence="10">Peptide-O-fucosyltransferase 2</fullName>
    </alternativeName>
</protein>
<evidence type="ECO:0000313" key="14">
    <source>
        <dbReference type="Proteomes" id="UP000230066"/>
    </source>
</evidence>
<keyword evidence="4" id="KW-0808">Transferase</keyword>
<dbReference type="PANTHER" id="PTHR13398:SF0">
    <property type="entry name" value="GDP-FUCOSE PROTEIN O-FUCOSYLTRANSFERASE 2"/>
    <property type="match status" value="1"/>
</dbReference>
<evidence type="ECO:0000256" key="10">
    <source>
        <dbReference type="ARBA" id="ARBA00033083"/>
    </source>
</evidence>
<dbReference type="EC" id="2.4.1.221" evidence="3"/>
<dbReference type="GO" id="GO:0046922">
    <property type="term" value="F:peptide-O-fucosyltransferase activity"/>
    <property type="evidence" value="ECO:0007669"/>
    <property type="project" value="UniProtKB-EC"/>
</dbReference>
<dbReference type="Gene3D" id="3.40.50.11350">
    <property type="match status" value="1"/>
</dbReference>
<dbReference type="AlphaFoldDB" id="A0A4E0R8T7"/>
<comment type="caution">
    <text evidence="13">The sequence shown here is derived from an EMBL/GenBank/DDBJ whole genome shotgun (WGS) entry which is preliminary data.</text>
</comment>
<comment type="similarity">
    <text evidence="8">Belongs to the glycosyltransferase 68 family.</text>
</comment>
<comment type="pathway">
    <text evidence="2">Protein modification; protein glycosylation.</text>
</comment>
<dbReference type="GO" id="GO:0006004">
    <property type="term" value="P:fucose metabolic process"/>
    <property type="evidence" value="ECO:0007669"/>
    <property type="project" value="UniProtKB-KW"/>
</dbReference>
<name>A0A4E0R8T7_FASHE</name>
<evidence type="ECO:0000256" key="12">
    <source>
        <dbReference type="ARBA" id="ARBA00048647"/>
    </source>
</evidence>
<evidence type="ECO:0000256" key="6">
    <source>
        <dbReference type="ARBA" id="ARBA00023253"/>
    </source>
</evidence>
<dbReference type="EMBL" id="JXXN02002159">
    <property type="protein sequence ID" value="THD23416.1"/>
    <property type="molecule type" value="Genomic_DNA"/>
</dbReference>
<sequence>MRKYLTLNFVFLLVQLVSCNIFLLYDVFQSEGFNLRRDVYIRVVNVLRLLREPSKLPPGVGVAFSHLDTTDLNWTLVLPPWGPLPHWFAASHGSVSDSETSWQQFVGLRWSNFFDISSLNHVVPVIEFEEFQNILSKSHPQSANTRPQIDLVLNLIRQYENLRTDRQRGVRFCPPDLLRSHKIANDPIPISLFQAYLITNQTELVSPIASRYECITGDLEPVYLAPFLHQIVHNKSLFTTKPVWSIFLGGAESIIHGLWSEWSQEYWTARRSMVFASHLRQIADQFRAKYLASNDHSDRTLMPKPTQSQSTGSAWMRASWPLAPALGGPFLAVHWRCGDFVSHLTGRWNYTPSPALAAKQIAEAAQNQKLDVVYLATDASESDVKELEDELAPITVVRFVPSDSDWSHLGPGEIAIIDQWICAHARFFMGTSPSTFTFRITEERTIMGFTPESTFNTLCASGQARYYTNGQDQVDGETDNCEALTFWSIKLEPEYTVPSATSSLPLRSQDEL</sequence>
<evidence type="ECO:0000256" key="11">
    <source>
        <dbReference type="ARBA" id="ARBA00047273"/>
    </source>
</evidence>
<keyword evidence="5" id="KW-0256">Endoplasmic reticulum</keyword>
<evidence type="ECO:0000256" key="2">
    <source>
        <dbReference type="ARBA" id="ARBA00004922"/>
    </source>
</evidence>
<gene>
    <name evidence="13" type="ORF">D915_005729</name>
</gene>
<keyword evidence="6" id="KW-0294">Fucose metabolism</keyword>
<reference evidence="13" key="1">
    <citation type="submission" date="2019-03" db="EMBL/GenBank/DDBJ databases">
        <title>Improved annotation for the trematode Fasciola hepatica.</title>
        <authorList>
            <person name="Choi Y.-J."/>
            <person name="Martin J."/>
            <person name="Mitreva M."/>
        </authorList>
    </citation>
    <scope>NUCLEOTIDE SEQUENCE [LARGE SCALE GENOMIC DNA]</scope>
</reference>
<dbReference type="Pfam" id="PF10250">
    <property type="entry name" value="O-FucT"/>
    <property type="match status" value="1"/>
</dbReference>
<evidence type="ECO:0000256" key="4">
    <source>
        <dbReference type="ARBA" id="ARBA00022679"/>
    </source>
</evidence>
<dbReference type="Gene3D" id="3.40.50.11340">
    <property type="match status" value="1"/>
</dbReference>
<dbReference type="CDD" id="cd11298">
    <property type="entry name" value="O-FucT-2"/>
    <property type="match status" value="1"/>
</dbReference>
<dbReference type="GO" id="GO:0005783">
    <property type="term" value="C:endoplasmic reticulum"/>
    <property type="evidence" value="ECO:0007669"/>
    <property type="project" value="UniProtKB-SubCell"/>
</dbReference>
<evidence type="ECO:0000256" key="5">
    <source>
        <dbReference type="ARBA" id="ARBA00022824"/>
    </source>
</evidence>
<comment type="subcellular location">
    <subcellularLocation>
        <location evidence="1">Endoplasmic reticulum</location>
    </subcellularLocation>
</comment>
<comment type="catalytic activity">
    <reaction evidence="11">
        <text>L-threonyl-[protein] + GDP-beta-L-fucose = 3-O-(alpha-L-fucosyl)-L-threonyl-[protein] + GDP + H(+)</text>
        <dbReference type="Rhea" id="RHEA:70491"/>
        <dbReference type="Rhea" id="RHEA-COMP:11060"/>
        <dbReference type="Rhea" id="RHEA-COMP:17915"/>
        <dbReference type="ChEBI" id="CHEBI:15378"/>
        <dbReference type="ChEBI" id="CHEBI:30013"/>
        <dbReference type="ChEBI" id="CHEBI:57273"/>
        <dbReference type="ChEBI" id="CHEBI:58189"/>
        <dbReference type="ChEBI" id="CHEBI:189631"/>
        <dbReference type="EC" id="2.4.1.221"/>
    </reaction>
    <physiologicalReaction direction="left-to-right" evidence="11">
        <dbReference type="Rhea" id="RHEA:70492"/>
    </physiologicalReaction>
</comment>
<dbReference type="InterPro" id="IPR019378">
    <property type="entry name" value="GDP-Fuc_O-FucTrfase"/>
</dbReference>
<dbReference type="PANTHER" id="PTHR13398">
    <property type="entry name" value="GDP-FUCOSE PROTEIN O-FUCOSYLTRANSFERASE 2"/>
    <property type="match status" value="1"/>
</dbReference>
<keyword evidence="7" id="KW-0119">Carbohydrate metabolism</keyword>
<dbReference type="InterPro" id="IPR045130">
    <property type="entry name" value="OFUT2-like"/>
</dbReference>
<comment type="catalytic activity">
    <reaction evidence="12">
        <text>L-seryl-[protein] + GDP-beta-L-fucose = 3-O-(alpha-L-fucosyl)-L-seryl-[protein] + GDP + H(+)</text>
        <dbReference type="Rhea" id="RHEA:63644"/>
        <dbReference type="Rhea" id="RHEA-COMP:9863"/>
        <dbReference type="Rhea" id="RHEA-COMP:17914"/>
        <dbReference type="ChEBI" id="CHEBI:15378"/>
        <dbReference type="ChEBI" id="CHEBI:29999"/>
        <dbReference type="ChEBI" id="CHEBI:57273"/>
        <dbReference type="ChEBI" id="CHEBI:58189"/>
        <dbReference type="ChEBI" id="CHEBI:189632"/>
        <dbReference type="EC" id="2.4.1.221"/>
    </reaction>
    <physiologicalReaction direction="left-to-right" evidence="12">
        <dbReference type="Rhea" id="RHEA:63645"/>
    </physiologicalReaction>
</comment>
<accession>A0A4E0R8T7</accession>
<dbReference type="Proteomes" id="UP000230066">
    <property type="component" value="Unassembled WGS sequence"/>
</dbReference>
<organism evidence="13 14">
    <name type="scientific">Fasciola hepatica</name>
    <name type="common">Liver fluke</name>
    <dbReference type="NCBI Taxonomy" id="6192"/>
    <lineage>
        <taxon>Eukaryota</taxon>
        <taxon>Metazoa</taxon>
        <taxon>Spiralia</taxon>
        <taxon>Lophotrochozoa</taxon>
        <taxon>Platyhelminthes</taxon>
        <taxon>Trematoda</taxon>
        <taxon>Digenea</taxon>
        <taxon>Plagiorchiida</taxon>
        <taxon>Echinostomata</taxon>
        <taxon>Echinostomatoidea</taxon>
        <taxon>Fasciolidae</taxon>
        <taxon>Fasciola</taxon>
    </lineage>
</organism>
<evidence type="ECO:0000256" key="1">
    <source>
        <dbReference type="ARBA" id="ARBA00004240"/>
    </source>
</evidence>
<keyword evidence="14" id="KW-1185">Reference proteome</keyword>
<evidence type="ECO:0000256" key="8">
    <source>
        <dbReference type="ARBA" id="ARBA00025803"/>
    </source>
</evidence>
<evidence type="ECO:0000256" key="3">
    <source>
        <dbReference type="ARBA" id="ARBA00012196"/>
    </source>
</evidence>
<evidence type="ECO:0000256" key="7">
    <source>
        <dbReference type="ARBA" id="ARBA00023277"/>
    </source>
</evidence>
<proteinExistence type="inferred from homology"/>
<evidence type="ECO:0000313" key="13">
    <source>
        <dbReference type="EMBL" id="THD23416.1"/>
    </source>
</evidence>
<evidence type="ECO:0000256" key="9">
    <source>
        <dbReference type="ARBA" id="ARBA00026232"/>
    </source>
</evidence>